<dbReference type="Proteomes" id="UP001168972">
    <property type="component" value="Unassembled WGS sequence"/>
</dbReference>
<accession>A0AA39KP42</accession>
<protein>
    <recommendedName>
        <fullName evidence="4">Transmembrane protein</fullName>
    </recommendedName>
</protein>
<keyword evidence="1" id="KW-0812">Transmembrane</keyword>
<reference evidence="2" key="1">
    <citation type="journal article" date="2023" name="bioRxiv">
        <title>Scaffold-level genome assemblies of two parasitoid biocontrol wasps reveal the parthenogenesis mechanism and an associated novel virus.</title>
        <authorList>
            <person name="Inwood S."/>
            <person name="Skelly J."/>
            <person name="Guhlin J."/>
            <person name="Harrop T."/>
            <person name="Goldson S."/>
            <person name="Dearden P."/>
        </authorList>
    </citation>
    <scope>NUCLEOTIDE SEQUENCE</scope>
    <source>
        <strain evidence="2">Lincoln</strain>
        <tissue evidence="2">Whole body</tissue>
    </source>
</reference>
<reference evidence="2" key="2">
    <citation type="submission" date="2023-03" db="EMBL/GenBank/DDBJ databases">
        <authorList>
            <person name="Inwood S.N."/>
            <person name="Skelly J.G."/>
            <person name="Guhlin J."/>
            <person name="Harrop T.W.R."/>
            <person name="Goldson S.G."/>
            <person name="Dearden P.K."/>
        </authorList>
    </citation>
    <scope>NUCLEOTIDE SEQUENCE</scope>
    <source>
        <strain evidence="2">Lincoln</strain>
        <tissue evidence="2">Whole body</tissue>
    </source>
</reference>
<evidence type="ECO:0008006" key="4">
    <source>
        <dbReference type="Google" id="ProtNLM"/>
    </source>
</evidence>
<evidence type="ECO:0000313" key="3">
    <source>
        <dbReference type="Proteomes" id="UP001168972"/>
    </source>
</evidence>
<feature type="transmembrane region" description="Helical" evidence="1">
    <location>
        <begin position="72"/>
        <end position="92"/>
    </location>
</feature>
<keyword evidence="3" id="KW-1185">Reference proteome</keyword>
<keyword evidence="1" id="KW-1133">Transmembrane helix</keyword>
<comment type="caution">
    <text evidence="2">The sequence shown here is derived from an EMBL/GenBank/DDBJ whole genome shotgun (WGS) entry which is preliminary data.</text>
</comment>
<evidence type="ECO:0000313" key="2">
    <source>
        <dbReference type="EMBL" id="KAK0168579.1"/>
    </source>
</evidence>
<keyword evidence="1" id="KW-0472">Membrane</keyword>
<sequence length="106" mass="12110">MRYGIIGRWGWEEGRKRDRDNEECGGMLQDLSDKINNKHQEVHTHPLLSIFKMAEVEVKLPHNSEATISTRASIPLLLILFITVTIVGRLNFMSQLYCIVLGDLTS</sequence>
<gene>
    <name evidence="2" type="ORF">PV327_002362</name>
</gene>
<dbReference type="EMBL" id="JAQQBR010001831">
    <property type="protein sequence ID" value="KAK0168579.1"/>
    <property type="molecule type" value="Genomic_DNA"/>
</dbReference>
<name>A0AA39KP42_MICHY</name>
<dbReference type="AlphaFoldDB" id="A0AA39KP42"/>
<proteinExistence type="predicted"/>
<organism evidence="2 3">
    <name type="scientific">Microctonus hyperodae</name>
    <name type="common">Parasitoid wasp</name>
    <dbReference type="NCBI Taxonomy" id="165561"/>
    <lineage>
        <taxon>Eukaryota</taxon>
        <taxon>Metazoa</taxon>
        <taxon>Ecdysozoa</taxon>
        <taxon>Arthropoda</taxon>
        <taxon>Hexapoda</taxon>
        <taxon>Insecta</taxon>
        <taxon>Pterygota</taxon>
        <taxon>Neoptera</taxon>
        <taxon>Endopterygota</taxon>
        <taxon>Hymenoptera</taxon>
        <taxon>Apocrita</taxon>
        <taxon>Ichneumonoidea</taxon>
        <taxon>Braconidae</taxon>
        <taxon>Euphorinae</taxon>
        <taxon>Microctonus</taxon>
    </lineage>
</organism>
<evidence type="ECO:0000256" key="1">
    <source>
        <dbReference type="SAM" id="Phobius"/>
    </source>
</evidence>